<dbReference type="PANTHER" id="PTHR13871:SF7">
    <property type="entry name" value="NUCLEOREDOXIN 2-RELATED"/>
    <property type="match status" value="1"/>
</dbReference>
<evidence type="ECO:0000313" key="10">
    <source>
        <dbReference type="Proteomes" id="UP001179952"/>
    </source>
</evidence>
<gene>
    <name evidence="9" type="ORF">QJS04_geneDACA018033</name>
</gene>
<dbReference type="Gene3D" id="3.40.30.10">
    <property type="entry name" value="Glutaredoxin"/>
    <property type="match status" value="2"/>
</dbReference>
<dbReference type="PROSITE" id="PS51352">
    <property type="entry name" value="THIOREDOXIN_2"/>
    <property type="match status" value="2"/>
</dbReference>
<evidence type="ECO:0000256" key="6">
    <source>
        <dbReference type="ARBA" id="ARBA00047388"/>
    </source>
</evidence>
<dbReference type="PANTHER" id="PTHR13871">
    <property type="entry name" value="THIOREDOXIN"/>
    <property type="match status" value="1"/>
</dbReference>
<evidence type="ECO:0000256" key="3">
    <source>
        <dbReference type="ARBA" id="ARBA00023002"/>
    </source>
</evidence>
<name>A0AAV9A888_ACOGR</name>
<comment type="similarity">
    <text evidence="5">Belongs to the nucleoredoxin family.</text>
</comment>
<evidence type="ECO:0000256" key="4">
    <source>
        <dbReference type="ARBA" id="ARBA00023027"/>
    </source>
</evidence>
<reference evidence="9" key="1">
    <citation type="journal article" date="2023" name="Nat. Commun.">
        <title>Diploid and tetraploid genomes of Acorus and the evolution of monocots.</title>
        <authorList>
            <person name="Ma L."/>
            <person name="Liu K.W."/>
            <person name="Li Z."/>
            <person name="Hsiao Y.Y."/>
            <person name="Qi Y."/>
            <person name="Fu T."/>
            <person name="Tang G.D."/>
            <person name="Zhang D."/>
            <person name="Sun W.H."/>
            <person name="Liu D.K."/>
            <person name="Li Y."/>
            <person name="Chen G.Z."/>
            <person name="Liu X.D."/>
            <person name="Liao X.Y."/>
            <person name="Jiang Y.T."/>
            <person name="Yu X."/>
            <person name="Hao Y."/>
            <person name="Huang J."/>
            <person name="Zhao X.W."/>
            <person name="Ke S."/>
            <person name="Chen Y.Y."/>
            <person name="Wu W.L."/>
            <person name="Hsu J.L."/>
            <person name="Lin Y.F."/>
            <person name="Huang M.D."/>
            <person name="Li C.Y."/>
            <person name="Huang L."/>
            <person name="Wang Z.W."/>
            <person name="Zhao X."/>
            <person name="Zhong W.Y."/>
            <person name="Peng D.H."/>
            <person name="Ahmad S."/>
            <person name="Lan S."/>
            <person name="Zhang J.S."/>
            <person name="Tsai W.C."/>
            <person name="Van de Peer Y."/>
            <person name="Liu Z.J."/>
        </authorList>
    </citation>
    <scope>NUCLEOTIDE SEQUENCE</scope>
    <source>
        <strain evidence="9">SCP</strain>
    </source>
</reference>
<dbReference type="InterPro" id="IPR013766">
    <property type="entry name" value="Thioredoxin_domain"/>
</dbReference>
<dbReference type="GO" id="GO:0047134">
    <property type="term" value="F:protein-disulfide reductase [NAD(P)H] activity"/>
    <property type="evidence" value="ECO:0007669"/>
    <property type="project" value="UniProtKB-EC"/>
</dbReference>
<dbReference type="Proteomes" id="UP001179952">
    <property type="component" value="Unassembled WGS sequence"/>
</dbReference>
<dbReference type="SUPFAM" id="SSF57889">
    <property type="entry name" value="Cysteine-rich domain"/>
    <property type="match status" value="1"/>
</dbReference>
<feature type="domain" description="Thioredoxin" evidence="8">
    <location>
        <begin position="161"/>
        <end position="321"/>
    </location>
</feature>
<dbReference type="EC" id="1.8.1.8" evidence="1"/>
<proteinExistence type="inferred from homology"/>
<evidence type="ECO:0000256" key="1">
    <source>
        <dbReference type="ARBA" id="ARBA00012612"/>
    </source>
</evidence>
<evidence type="ECO:0000256" key="5">
    <source>
        <dbReference type="ARBA" id="ARBA00025782"/>
    </source>
</evidence>
<evidence type="ECO:0000259" key="8">
    <source>
        <dbReference type="PROSITE" id="PS51352"/>
    </source>
</evidence>
<comment type="caution">
    <text evidence="9">The sequence shown here is derived from an EMBL/GenBank/DDBJ whole genome shotgun (WGS) entry which is preliminary data.</text>
</comment>
<dbReference type="InterPro" id="IPR012336">
    <property type="entry name" value="Thioredoxin-like_fold"/>
</dbReference>
<accession>A0AAV9A888</accession>
<keyword evidence="4" id="KW-0520">NAD</keyword>
<dbReference type="InterPro" id="IPR036249">
    <property type="entry name" value="Thioredoxin-like_sf"/>
</dbReference>
<dbReference type="InterPro" id="IPR004146">
    <property type="entry name" value="DC1"/>
</dbReference>
<feature type="domain" description="Thioredoxin" evidence="8">
    <location>
        <begin position="9"/>
        <end position="159"/>
    </location>
</feature>
<dbReference type="EMBL" id="JAUJYN010000011">
    <property type="protein sequence ID" value="KAK1260443.1"/>
    <property type="molecule type" value="Genomic_DNA"/>
</dbReference>
<evidence type="ECO:0000256" key="2">
    <source>
        <dbReference type="ARBA" id="ARBA00022737"/>
    </source>
</evidence>
<evidence type="ECO:0000313" key="9">
    <source>
        <dbReference type="EMBL" id="KAK1260443.1"/>
    </source>
</evidence>
<dbReference type="InterPro" id="IPR052259">
    <property type="entry name" value="Nucleoredoxin-like"/>
</dbReference>
<sequence length="394" mass="44852">MEASEEMGLSPLLSSPGRDFLISSDGSQIGIGELEGKTIGLYFSANWNTQCESFTPVLADVYNQLKAEKSPFEVVYVSSDEDQSSFDRFHGLMPWLAVPFSDLQCKKSLTQRFQIEAVPSLIMFDPNGETLQMEGVEIVYRYGARAFPFTRARIEELEAEERAKHESQTLETLLSTNGRSYVISHSEQLPIRSLEGKTIGLYFSGHHCPPCVKFTSKLVSIYNNLKSKNDNNEEFEIIFVSADRDKEAYIECYKAMPWLALPYEKETSKALLKYFHVLGIPTLIILSPDGKTITKDGRYLINLYADMAYPFTEERIRFLQERLDEEAKTYPRSVNHVNHRHELNLVSEGSGGGPFICCECDEQGLGWEYQCLECGYEIHPRCIKEEATTQKIDE</sequence>
<evidence type="ECO:0000256" key="7">
    <source>
        <dbReference type="ARBA" id="ARBA00047804"/>
    </source>
</evidence>
<keyword evidence="10" id="KW-1185">Reference proteome</keyword>
<dbReference type="Pfam" id="PF03107">
    <property type="entry name" value="C1_2"/>
    <property type="match status" value="1"/>
</dbReference>
<organism evidence="9 10">
    <name type="scientific">Acorus gramineus</name>
    <name type="common">Dwarf sweet flag</name>
    <dbReference type="NCBI Taxonomy" id="55184"/>
    <lineage>
        <taxon>Eukaryota</taxon>
        <taxon>Viridiplantae</taxon>
        <taxon>Streptophyta</taxon>
        <taxon>Embryophyta</taxon>
        <taxon>Tracheophyta</taxon>
        <taxon>Spermatophyta</taxon>
        <taxon>Magnoliopsida</taxon>
        <taxon>Liliopsida</taxon>
        <taxon>Acoraceae</taxon>
        <taxon>Acorus</taxon>
    </lineage>
</organism>
<dbReference type="SUPFAM" id="SSF52833">
    <property type="entry name" value="Thioredoxin-like"/>
    <property type="match status" value="2"/>
</dbReference>
<keyword evidence="2" id="KW-0677">Repeat</keyword>
<dbReference type="InterPro" id="IPR046349">
    <property type="entry name" value="C1-like_sf"/>
</dbReference>
<dbReference type="AlphaFoldDB" id="A0AAV9A888"/>
<protein>
    <recommendedName>
        <fullName evidence="1">protein-disulfide reductase</fullName>
        <ecNumber evidence="1">1.8.1.8</ecNumber>
    </recommendedName>
</protein>
<comment type="catalytic activity">
    <reaction evidence="7">
        <text>[protein]-dithiol + NADP(+) = [protein]-disulfide + NADPH + H(+)</text>
        <dbReference type="Rhea" id="RHEA:18753"/>
        <dbReference type="Rhea" id="RHEA-COMP:10593"/>
        <dbReference type="Rhea" id="RHEA-COMP:10594"/>
        <dbReference type="ChEBI" id="CHEBI:15378"/>
        <dbReference type="ChEBI" id="CHEBI:29950"/>
        <dbReference type="ChEBI" id="CHEBI:50058"/>
        <dbReference type="ChEBI" id="CHEBI:57783"/>
        <dbReference type="ChEBI" id="CHEBI:58349"/>
        <dbReference type="EC" id="1.8.1.8"/>
    </reaction>
</comment>
<reference evidence="9" key="2">
    <citation type="submission" date="2023-06" db="EMBL/GenBank/DDBJ databases">
        <authorList>
            <person name="Ma L."/>
            <person name="Liu K.-W."/>
            <person name="Li Z."/>
            <person name="Hsiao Y.-Y."/>
            <person name="Qi Y."/>
            <person name="Fu T."/>
            <person name="Tang G."/>
            <person name="Zhang D."/>
            <person name="Sun W.-H."/>
            <person name="Liu D.-K."/>
            <person name="Li Y."/>
            <person name="Chen G.-Z."/>
            <person name="Liu X.-D."/>
            <person name="Liao X.-Y."/>
            <person name="Jiang Y.-T."/>
            <person name="Yu X."/>
            <person name="Hao Y."/>
            <person name="Huang J."/>
            <person name="Zhao X.-W."/>
            <person name="Ke S."/>
            <person name="Chen Y.-Y."/>
            <person name="Wu W.-L."/>
            <person name="Hsu J.-L."/>
            <person name="Lin Y.-F."/>
            <person name="Huang M.-D."/>
            <person name="Li C.-Y."/>
            <person name="Huang L."/>
            <person name="Wang Z.-W."/>
            <person name="Zhao X."/>
            <person name="Zhong W.-Y."/>
            <person name="Peng D.-H."/>
            <person name="Ahmad S."/>
            <person name="Lan S."/>
            <person name="Zhang J.-S."/>
            <person name="Tsai W.-C."/>
            <person name="Van De Peer Y."/>
            <person name="Liu Z.-J."/>
        </authorList>
    </citation>
    <scope>NUCLEOTIDE SEQUENCE</scope>
    <source>
        <strain evidence="9">SCP</strain>
        <tissue evidence="9">Leaves</tissue>
    </source>
</reference>
<dbReference type="Pfam" id="PF13905">
    <property type="entry name" value="Thioredoxin_8"/>
    <property type="match status" value="2"/>
</dbReference>
<keyword evidence="3" id="KW-0560">Oxidoreductase</keyword>
<comment type="catalytic activity">
    <reaction evidence="6">
        <text>[protein]-dithiol + NAD(+) = [protein]-disulfide + NADH + H(+)</text>
        <dbReference type="Rhea" id="RHEA:18749"/>
        <dbReference type="Rhea" id="RHEA-COMP:10593"/>
        <dbReference type="Rhea" id="RHEA-COMP:10594"/>
        <dbReference type="ChEBI" id="CHEBI:15378"/>
        <dbReference type="ChEBI" id="CHEBI:29950"/>
        <dbReference type="ChEBI" id="CHEBI:50058"/>
        <dbReference type="ChEBI" id="CHEBI:57540"/>
        <dbReference type="ChEBI" id="CHEBI:57945"/>
        <dbReference type="EC" id="1.8.1.8"/>
    </reaction>
</comment>